<proteinExistence type="predicted"/>
<evidence type="ECO:0000313" key="7">
    <source>
        <dbReference type="Proteomes" id="UP000039217"/>
    </source>
</evidence>
<evidence type="ECO:0000313" key="3">
    <source>
        <dbReference type="EMBL" id="COV12262.1"/>
    </source>
</evidence>
<protein>
    <submittedName>
        <fullName evidence="3">Uncharacterized protein</fullName>
    </submittedName>
</protein>
<dbReference type="EMBL" id="CQQC01003050">
    <property type="protein sequence ID" value="CNX40858.1"/>
    <property type="molecule type" value="Genomic_DNA"/>
</dbReference>
<evidence type="ECO:0000313" key="6">
    <source>
        <dbReference type="Proteomes" id="UP000038802"/>
    </source>
</evidence>
<sequence length="68" mass="7115">MACTCGPFDAGAACAAQRSTSSRECPATGRTCATRKRFSLSVPVLSKQTMSTRPSASTERGMRTSAPK</sequence>
<evidence type="ECO:0000313" key="5">
    <source>
        <dbReference type="EMBL" id="COW91175.1"/>
    </source>
</evidence>
<dbReference type="EMBL" id="CSAJ01000580">
    <property type="protein sequence ID" value="COW91175.1"/>
    <property type="molecule type" value="Genomic_DNA"/>
</dbReference>
<evidence type="ECO:0000313" key="9">
    <source>
        <dbReference type="Proteomes" id="UP000045842"/>
    </source>
</evidence>
<gene>
    <name evidence="2" type="ORF">ERS007661_04616</name>
    <name evidence="4" type="ORF">ERS007679_03344</name>
    <name evidence="3" type="ORF">ERS007703_00583</name>
    <name evidence="5" type="ORF">ERS007720_03535</name>
</gene>
<evidence type="ECO:0000313" key="4">
    <source>
        <dbReference type="EMBL" id="COW19528.1"/>
    </source>
</evidence>
<dbReference type="EMBL" id="CSAD01000594">
    <property type="protein sequence ID" value="COW19528.1"/>
    <property type="molecule type" value="Genomic_DNA"/>
</dbReference>
<feature type="region of interest" description="Disordered" evidence="1">
    <location>
        <begin position="45"/>
        <end position="68"/>
    </location>
</feature>
<evidence type="ECO:0000256" key="1">
    <source>
        <dbReference type="SAM" id="MobiDB-lite"/>
    </source>
</evidence>
<evidence type="ECO:0000313" key="2">
    <source>
        <dbReference type="EMBL" id="CNX40858.1"/>
    </source>
</evidence>
<name>A0A0T9FTK6_MYCTX</name>
<dbReference type="Proteomes" id="UP000044938">
    <property type="component" value="Unassembled WGS sequence"/>
</dbReference>
<dbReference type="Proteomes" id="UP000045842">
    <property type="component" value="Unassembled WGS sequence"/>
</dbReference>
<feature type="compositionally biased region" description="Polar residues" evidence="1">
    <location>
        <begin position="46"/>
        <end position="58"/>
    </location>
</feature>
<dbReference type="AlphaFoldDB" id="A0A0T9FTK6"/>
<dbReference type="EMBL" id="CSAE01000035">
    <property type="protein sequence ID" value="COV12262.1"/>
    <property type="molecule type" value="Genomic_DNA"/>
</dbReference>
<reference evidence="6 7" key="2">
    <citation type="submission" date="2015-03" db="EMBL/GenBank/DDBJ databases">
        <authorList>
            <consortium name="Pathogen Informatics"/>
        </authorList>
    </citation>
    <scope>NUCLEOTIDE SEQUENCE [LARGE SCALE GENOMIC DNA]</scope>
    <source>
        <strain evidence="2 7">D00501624</strain>
        <strain evidence="4 9">G09801536</strain>
        <strain evidence="6">K00500041</strain>
        <strain evidence="5 8">M09401471</strain>
    </source>
</reference>
<accession>A0A0T9FTK6</accession>
<evidence type="ECO:0000313" key="8">
    <source>
        <dbReference type="Proteomes" id="UP000044938"/>
    </source>
</evidence>
<dbReference type="Proteomes" id="UP000038802">
    <property type="component" value="Unassembled WGS sequence"/>
</dbReference>
<dbReference type="Proteomes" id="UP000039217">
    <property type="component" value="Unassembled WGS sequence"/>
</dbReference>
<organism evidence="3 6">
    <name type="scientific">Mycobacterium tuberculosis</name>
    <dbReference type="NCBI Taxonomy" id="1773"/>
    <lineage>
        <taxon>Bacteria</taxon>
        <taxon>Bacillati</taxon>
        <taxon>Actinomycetota</taxon>
        <taxon>Actinomycetes</taxon>
        <taxon>Mycobacteriales</taxon>
        <taxon>Mycobacteriaceae</taxon>
        <taxon>Mycobacterium</taxon>
        <taxon>Mycobacterium tuberculosis complex</taxon>
    </lineage>
</organism>
<reference evidence="3" key="1">
    <citation type="submission" date="2015-03" db="EMBL/GenBank/DDBJ databases">
        <authorList>
            <person name="Murphy D."/>
        </authorList>
    </citation>
    <scope>NUCLEOTIDE SEQUENCE [LARGE SCALE GENOMIC DNA]</scope>
    <source>
        <strain evidence="3">K00500041</strain>
    </source>
</reference>